<keyword evidence="6 11" id="KW-0547">Nucleotide-binding</keyword>
<feature type="binding site" evidence="11">
    <location>
        <position position="62"/>
    </location>
    <ligand>
        <name>ATP</name>
        <dbReference type="ChEBI" id="CHEBI:30616"/>
    </ligand>
</feature>
<feature type="binding site" evidence="11">
    <location>
        <position position="57"/>
    </location>
    <ligand>
        <name>UMP</name>
        <dbReference type="ChEBI" id="CHEBI:57865"/>
    </ligand>
</feature>
<evidence type="ECO:0000256" key="6">
    <source>
        <dbReference type="ARBA" id="ARBA00022741"/>
    </source>
</evidence>
<dbReference type="SUPFAM" id="SSF53633">
    <property type="entry name" value="Carbamate kinase-like"/>
    <property type="match status" value="1"/>
</dbReference>
<comment type="similarity">
    <text evidence="3 11">Belongs to the UMP kinase family.</text>
</comment>
<dbReference type="GO" id="GO:0006225">
    <property type="term" value="P:UDP biosynthetic process"/>
    <property type="evidence" value="ECO:0007669"/>
    <property type="project" value="TreeGrafter"/>
</dbReference>
<dbReference type="FunFam" id="3.40.1160.10:FF:000001">
    <property type="entry name" value="Uridylate kinase"/>
    <property type="match status" value="1"/>
</dbReference>
<comment type="pathway">
    <text evidence="2 11">Pyrimidine metabolism; CTP biosynthesis via de novo pathway; UDP from UMP (UMPK route): step 1/1.</text>
</comment>
<dbReference type="GO" id="GO:0044210">
    <property type="term" value="P:'de novo' CTP biosynthetic process"/>
    <property type="evidence" value="ECO:0007669"/>
    <property type="project" value="UniProtKB-UniRule"/>
</dbReference>
<comment type="caution">
    <text evidence="11">Lacks conserved residue(s) required for the propagation of feature annotation.</text>
</comment>
<evidence type="ECO:0000256" key="11">
    <source>
        <dbReference type="HAMAP-Rule" id="MF_01220"/>
    </source>
</evidence>
<protein>
    <recommendedName>
        <fullName evidence="11">Uridylate kinase</fullName>
        <shortName evidence="11">UK</shortName>
        <ecNumber evidence="11">2.7.4.22</ecNumber>
    </recommendedName>
    <alternativeName>
        <fullName evidence="11">Uridine monophosphate kinase</fullName>
        <shortName evidence="11">UMP kinase</shortName>
        <shortName evidence="11">UMPK</shortName>
    </alternativeName>
</protein>
<dbReference type="EMBL" id="VXPY01000059">
    <property type="protein sequence ID" value="MYD90382.1"/>
    <property type="molecule type" value="Genomic_DNA"/>
</dbReference>
<name>A0A6B1DUK5_9CHLR</name>
<evidence type="ECO:0000256" key="5">
    <source>
        <dbReference type="ARBA" id="ARBA00022679"/>
    </source>
</evidence>
<dbReference type="UniPathway" id="UPA00159">
    <property type="reaction ID" value="UER00275"/>
</dbReference>
<evidence type="ECO:0000256" key="3">
    <source>
        <dbReference type="ARBA" id="ARBA00007614"/>
    </source>
</evidence>
<evidence type="ECO:0000313" key="13">
    <source>
        <dbReference type="EMBL" id="MYD90382.1"/>
    </source>
</evidence>
<dbReference type="InterPro" id="IPR015963">
    <property type="entry name" value="Uridylate_kinase_bac"/>
</dbReference>
<evidence type="ECO:0000256" key="7">
    <source>
        <dbReference type="ARBA" id="ARBA00022777"/>
    </source>
</evidence>
<dbReference type="CDD" id="cd04254">
    <property type="entry name" value="AAK_UMPK-PyrH-Ec"/>
    <property type="match status" value="1"/>
</dbReference>
<comment type="subcellular location">
    <subcellularLocation>
        <location evidence="1 11">Cytoplasm</location>
    </subcellularLocation>
</comment>
<feature type="binding site" evidence="11">
    <location>
        <begin position="15"/>
        <end position="18"/>
    </location>
    <ligand>
        <name>ATP</name>
        <dbReference type="ChEBI" id="CHEBI:30616"/>
    </ligand>
</feature>
<sequence length="240" mass="25974">MRVGSRIMDNRIIVKIGGEALSGEGHIGIDPDEARAIALKIREVHALGIQIGLVIGGGNLFRGQALVDAGMSEVPAHHMGMMATIINALALQDALERLDVPVRVMTGFEVRTMAEPYIVRRAVRHLEKGRLVILAGGTGNPFFSTDTTAALRGSEIQARLIIKATKVDGVYDQDPKLDRNARAFRHLSFNDAINRQIGVMDGTALTMCRDGNLPIAVVNLWHADSLLRAIRGEEVGTLIS</sequence>
<dbReference type="HAMAP" id="MF_01220_B">
    <property type="entry name" value="PyrH_B"/>
    <property type="match status" value="1"/>
</dbReference>
<feature type="binding site" evidence="11">
    <location>
        <position position="174"/>
    </location>
    <ligand>
        <name>ATP</name>
        <dbReference type="ChEBI" id="CHEBI:30616"/>
    </ligand>
</feature>
<organism evidence="13">
    <name type="scientific">Caldilineaceae bacterium SB0662_bin_9</name>
    <dbReference type="NCBI Taxonomy" id="2605258"/>
    <lineage>
        <taxon>Bacteria</taxon>
        <taxon>Bacillati</taxon>
        <taxon>Chloroflexota</taxon>
        <taxon>Caldilineae</taxon>
        <taxon>Caldilineales</taxon>
        <taxon>Caldilineaceae</taxon>
    </lineage>
</organism>
<comment type="activity regulation">
    <text evidence="11">Inhibited by UTP.</text>
</comment>
<keyword evidence="5 11" id="KW-0808">Transferase</keyword>
<feature type="binding site" evidence="11">
    <location>
        <position position="58"/>
    </location>
    <ligand>
        <name>ATP</name>
        <dbReference type="ChEBI" id="CHEBI:30616"/>
    </ligand>
</feature>
<dbReference type="InterPro" id="IPR001048">
    <property type="entry name" value="Asp/Glu/Uridylate_kinase"/>
</dbReference>
<comment type="function">
    <text evidence="11">Catalyzes the reversible phosphorylation of UMP to UDP.</text>
</comment>
<evidence type="ECO:0000256" key="4">
    <source>
        <dbReference type="ARBA" id="ARBA00022490"/>
    </source>
</evidence>
<reference evidence="13" key="1">
    <citation type="submission" date="2019-09" db="EMBL/GenBank/DDBJ databases">
        <title>Characterisation of the sponge microbiome using genome-centric metagenomics.</title>
        <authorList>
            <person name="Engelberts J.P."/>
            <person name="Robbins S.J."/>
            <person name="De Goeij J.M."/>
            <person name="Aranda M."/>
            <person name="Bell S.C."/>
            <person name="Webster N.S."/>
        </authorList>
    </citation>
    <scope>NUCLEOTIDE SEQUENCE</scope>
    <source>
        <strain evidence="13">SB0662_bin_9</strain>
    </source>
</reference>
<dbReference type="Gene3D" id="3.40.1160.10">
    <property type="entry name" value="Acetylglutamate kinase-like"/>
    <property type="match status" value="1"/>
</dbReference>
<keyword evidence="7 11" id="KW-0418">Kinase</keyword>
<evidence type="ECO:0000256" key="2">
    <source>
        <dbReference type="ARBA" id="ARBA00004791"/>
    </source>
</evidence>
<dbReference type="PANTHER" id="PTHR42833:SF4">
    <property type="entry name" value="URIDYLATE KINASE PUMPKIN, CHLOROPLASTIC"/>
    <property type="match status" value="1"/>
</dbReference>
<comment type="catalytic activity">
    <reaction evidence="10 11">
        <text>UMP + ATP = UDP + ADP</text>
        <dbReference type="Rhea" id="RHEA:24400"/>
        <dbReference type="ChEBI" id="CHEBI:30616"/>
        <dbReference type="ChEBI" id="CHEBI:57865"/>
        <dbReference type="ChEBI" id="CHEBI:58223"/>
        <dbReference type="ChEBI" id="CHEBI:456216"/>
        <dbReference type="EC" id="2.7.4.22"/>
    </reaction>
</comment>
<dbReference type="InterPro" id="IPR011817">
    <property type="entry name" value="Uridylate_kinase"/>
</dbReference>
<dbReference type="NCBIfam" id="TIGR02075">
    <property type="entry name" value="pyrH_bact"/>
    <property type="match status" value="1"/>
</dbReference>
<dbReference type="Pfam" id="PF00696">
    <property type="entry name" value="AA_kinase"/>
    <property type="match status" value="1"/>
</dbReference>
<comment type="subunit">
    <text evidence="11">Homohexamer.</text>
</comment>
<evidence type="ECO:0000256" key="9">
    <source>
        <dbReference type="ARBA" id="ARBA00022975"/>
    </source>
</evidence>
<gene>
    <name evidence="11" type="primary">pyrH</name>
    <name evidence="13" type="ORF">F4Y08_08630</name>
</gene>
<keyword evidence="9 11" id="KW-0665">Pyrimidine biosynthesis</keyword>
<feature type="binding site" evidence="11">
    <location>
        <position position="165"/>
    </location>
    <ligand>
        <name>ATP</name>
        <dbReference type="ChEBI" id="CHEBI:30616"/>
    </ligand>
</feature>
<keyword evidence="8 11" id="KW-0067">ATP-binding</keyword>
<proteinExistence type="inferred from homology"/>
<evidence type="ECO:0000256" key="10">
    <source>
        <dbReference type="ARBA" id="ARBA00047767"/>
    </source>
</evidence>
<feature type="domain" description="Aspartate/glutamate/uridylate kinase" evidence="12">
    <location>
        <begin position="10"/>
        <end position="219"/>
    </location>
</feature>
<accession>A0A6B1DUK5</accession>
<dbReference type="PIRSF" id="PIRSF005650">
    <property type="entry name" value="Uridylate_kin"/>
    <property type="match status" value="1"/>
</dbReference>
<feature type="binding site" evidence="11">
    <location>
        <position position="171"/>
    </location>
    <ligand>
        <name>ATP</name>
        <dbReference type="ChEBI" id="CHEBI:30616"/>
    </ligand>
</feature>
<evidence type="ECO:0000256" key="1">
    <source>
        <dbReference type="ARBA" id="ARBA00004496"/>
    </source>
</evidence>
<evidence type="ECO:0000256" key="8">
    <source>
        <dbReference type="ARBA" id="ARBA00022840"/>
    </source>
</evidence>
<feature type="binding site" evidence="11">
    <location>
        <begin position="138"/>
        <end position="145"/>
    </location>
    <ligand>
        <name>UMP</name>
        <dbReference type="ChEBI" id="CHEBI:57865"/>
    </ligand>
</feature>
<dbReference type="EC" id="2.7.4.22" evidence="11"/>
<dbReference type="GO" id="GO:0005737">
    <property type="term" value="C:cytoplasm"/>
    <property type="evidence" value="ECO:0007669"/>
    <property type="project" value="UniProtKB-SubCell"/>
</dbReference>
<keyword evidence="4 11" id="KW-0963">Cytoplasm</keyword>
<dbReference type="PANTHER" id="PTHR42833">
    <property type="entry name" value="URIDYLATE KINASE"/>
    <property type="match status" value="1"/>
</dbReference>
<dbReference type="InterPro" id="IPR036393">
    <property type="entry name" value="AceGlu_kinase-like_sf"/>
</dbReference>
<evidence type="ECO:0000259" key="12">
    <source>
        <dbReference type="Pfam" id="PF00696"/>
    </source>
</evidence>
<dbReference type="GO" id="GO:0033862">
    <property type="term" value="F:UMP kinase activity"/>
    <property type="evidence" value="ECO:0007669"/>
    <property type="project" value="UniProtKB-EC"/>
</dbReference>
<comment type="caution">
    <text evidence="13">The sequence shown here is derived from an EMBL/GenBank/DDBJ whole genome shotgun (WGS) entry which is preliminary data.</text>
</comment>
<dbReference type="GO" id="GO:0005524">
    <property type="term" value="F:ATP binding"/>
    <property type="evidence" value="ECO:0007669"/>
    <property type="project" value="UniProtKB-KW"/>
</dbReference>
<dbReference type="AlphaFoldDB" id="A0A6B1DUK5"/>